<evidence type="ECO:0000313" key="1">
    <source>
        <dbReference type="EMBL" id="AIE87433.1"/>
    </source>
</evidence>
<name>A0A068NV76_FIMGI</name>
<protein>
    <submittedName>
        <fullName evidence="1">Uncharacterized protein</fullName>
    </submittedName>
</protein>
<organism evidence="1 2">
    <name type="scientific">Fimbriimonas ginsengisoli Gsoil 348</name>
    <dbReference type="NCBI Taxonomy" id="661478"/>
    <lineage>
        <taxon>Bacteria</taxon>
        <taxon>Bacillati</taxon>
        <taxon>Armatimonadota</taxon>
        <taxon>Fimbriimonadia</taxon>
        <taxon>Fimbriimonadales</taxon>
        <taxon>Fimbriimonadaceae</taxon>
        <taxon>Fimbriimonas</taxon>
    </lineage>
</organism>
<keyword evidence="2" id="KW-1185">Reference proteome</keyword>
<dbReference type="KEGG" id="fgi:OP10G_4065"/>
<proteinExistence type="predicted"/>
<reference evidence="1 2" key="1">
    <citation type="journal article" date="2014" name="PLoS ONE">
        <title>The first complete genome sequence of the class fimbriimonadia in the phylum armatimonadetes.</title>
        <authorList>
            <person name="Hu Z.Y."/>
            <person name="Wang Y.Z."/>
            <person name="Im W.T."/>
            <person name="Wang S.Y."/>
            <person name="Zhao G.P."/>
            <person name="Zheng H.J."/>
            <person name="Quan Z.X."/>
        </authorList>
    </citation>
    <scope>NUCLEOTIDE SEQUENCE [LARGE SCALE GENOMIC DNA]</scope>
    <source>
        <strain evidence="1">Gsoil 348</strain>
    </source>
</reference>
<dbReference type="AlphaFoldDB" id="A0A068NV76"/>
<dbReference type="HOGENOM" id="CLU_825740_0_0_0"/>
<accession>A0A068NV76</accession>
<gene>
    <name evidence="1" type="ORF">OP10G_4065</name>
</gene>
<dbReference type="Proteomes" id="UP000027982">
    <property type="component" value="Chromosome"/>
</dbReference>
<sequence>MERWADGDKYAIRLAVQGITVMDTRFDGRRVFRNMVGERYATVATPRDGKAAMGRDLGVMWTSATSIDDFLKVDKAEVLEKKETSLPDGKLATRYDILFGAPYKEWPAKRSHLYVYVDSGTARIVRWEQLIRGGEVAARGVVEYPSEVSAGIFEGRASAGTRLYDIDWERQRLASMMKTGIGTLSVKGAKATVRAVLLDRRNSLTVLWTGASPNGDLAQPLRIPGIRFESRPFGLREFTTGRGLEPYSHLPSTVVADHLGGMSQTLKEAPREGIDIEIPVFTEDHKTPIRNKAGKTVGYRSRFVGYDTLRNVKPLQIPDLWSFADELGIRRAPPAK</sequence>
<evidence type="ECO:0000313" key="2">
    <source>
        <dbReference type="Proteomes" id="UP000027982"/>
    </source>
</evidence>
<dbReference type="EMBL" id="CP007139">
    <property type="protein sequence ID" value="AIE87433.1"/>
    <property type="molecule type" value="Genomic_DNA"/>
</dbReference>